<dbReference type="InterPro" id="IPR046452">
    <property type="entry name" value="HgmA_N"/>
</dbReference>
<dbReference type="PANTHER" id="PTHR11056:SF0">
    <property type="entry name" value="HOMOGENTISATE 1,2-DIOXYGENASE"/>
    <property type="match status" value="1"/>
</dbReference>
<accession>A0ABV9Q0H0</accession>
<dbReference type="SUPFAM" id="SSF51182">
    <property type="entry name" value="RmlC-like cupins"/>
    <property type="match status" value="1"/>
</dbReference>
<sequence length="385" mass="43925">MPFYNRMGEIPHKRHTQFRKPDGSLYAEQLMGTKGFSGIQSLLYHHRPPTAVKEILGVQPFQPCLEERGPLRHRHFKTQAAVSSGDPIESRVHLLVNEDVAIGVSTPTEQMNYFYRNGEGDELLFVHEGNGRLESVFGTIAYRPGDYLLIPIGTTYRIVPDDNGSRFLVIETRSGIVPPKRYRNEHGQLLEHSPYCERDIRVPEQLETFDQQGDYEVRVRAHGQITSYLYNYHPFDVVGWDGYLYPYALNIEDFEPITGRIHQPPPVHQTFEGHNFVVCSFVPRKYDYHPLAIPTPYNHSNVDSDELIYYVDGNFMSRKGIETGSITLHPAGIPHGPHPGTVEASIGKEETHELAVMVDTFRPLYATKTAAGIEDESYMNSWRLL</sequence>
<dbReference type="InterPro" id="IPR014710">
    <property type="entry name" value="RmlC-like_jellyroll"/>
</dbReference>
<keyword evidence="5" id="KW-0560">Oxidoreductase</keyword>
<dbReference type="Proteomes" id="UP001596002">
    <property type="component" value="Unassembled WGS sequence"/>
</dbReference>
<gene>
    <name evidence="8" type="ORF">ACFO8Q_07775</name>
</gene>
<dbReference type="EMBL" id="JBHSHC010000052">
    <property type="protein sequence ID" value="MFC4767259.1"/>
    <property type="molecule type" value="Genomic_DNA"/>
</dbReference>
<dbReference type="Gene3D" id="2.60.120.10">
    <property type="entry name" value="Jelly Rolls"/>
    <property type="match status" value="1"/>
</dbReference>
<evidence type="ECO:0000313" key="9">
    <source>
        <dbReference type="Proteomes" id="UP001596002"/>
    </source>
</evidence>
<evidence type="ECO:0000259" key="7">
    <source>
        <dbReference type="Pfam" id="PF20510"/>
    </source>
</evidence>
<organism evidence="8 9">
    <name type="scientific">Effusibacillus consociatus</name>
    <dbReference type="NCBI Taxonomy" id="1117041"/>
    <lineage>
        <taxon>Bacteria</taxon>
        <taxon>Bacillati</taxon>
        <taxon>Bacillota</taxon>
        <taxon>Bacilli</taxon>
        <taxon>Bacillales</taxon>
        <taxon>Alicyclobacillaceae</taxon>
        <taxon>Effusibacillus</taxon>
    </lineage>
</organism>
<keyword evidence="3" id="KW-0479">Metal-binding</keyword>
<evidence type="ECO:0000256" key="1">
    <source>
        <dbReference type="ARBA" id="ARBA00001962"/>
    </source>
</evidence>
<proteinExistence type="inferred from homology"/>
<comment type="cofactor">
    <cofactor evidence="1">
        <name>Fe cation</name>
        <dbReference type="ChEBI" id="CHEBI:24875"/>
    </cofactor>
</comment>
<comment type="caution">
    <text evidence="8">The sequence shown here is derived from an EMBL/GenBank/DDBJ whole genome shotgun (WGS) entry which is preliminary data.</text>
</comment>
<dbReference type="RefSeq" id="WP_380025181.1">
    <property type="nucleotide sequence ID" value="NZ_JBHSHC010000052.1"/>
</dbReference>
<comment type="similarity">
    <text evidence="2">Belongs to the homogentisate dioxygenase family.</text>
</comment>
<dbReference type="InterPro" id="IPR005708">
    <property type="entry name" value="Homogentis_dOase"/>
</dbReference>
<keyword evidence="4" id="KW-0223">Dioxygenase</keyword>
<dbReference type="PANTHER" id="PTHR11056">
    <property type="entry name" value="HOMOGENTISATE 1,2-DIOXYGENASE"/>
    <property type="match status" value="1"/>
</dbReference>
<keyword evidence="6" id="KW-0408">Iron</keyword>
<evidence type="ECO:0000256" key="2">
    <source>
        <dbReference type="ARBA" id="ARBA00007757"/>
    </source>
</evidence>
<keyword evidence="9" id="KW-1185">Reference proteome</keyword>
<dbReference type="InterPro" id="IPR011051">
    <property type="entry name" value="RmlC_Cupin_sf"/>
</dbReference>
<feature type="domain" description="Homogentisate 1,2-dioxygenase N-terminal" evidence="7">
    <location>
        <begin position="90"/>
        <end position="249"/>
    </location>
</feature>
<evidence type="ECO:0000256" key="4">
    <source>
        <dbReference type="ARBA" id="ARBA00022964"/>
    </source>
</evidence>
<protein>
    <submittedName>
        <fullName evidence="8">Homogentisate 1,2-dioxygenase</fullName>
    </submittedName>
</protein>
<evidence type="ECO:0000256" key="5">
    <source>
        <dbReference type="ARBA" id="ARBA00023002"/>
    </source>
</evidence>
<reference evidence="9" key="1">
    <citation type="journal article" date="2019" name="Int. J. Syst. Evol. Microbiol.">
        <title>The Global Catalogue of Microorganisms (GCM) 10K type strain sequencing project: providing services to taxonomists for standard genome sequencing and annotation.</title>
        <authorList>
            <consortium name="The Broad Institute Genomics Platform"/>
            <consortium name="The Broad Institute Genome Sequencing Center for Infectious Disease"/>
            <person name="Wu L."/>
            <person name="Ma J."/>
        </authorList>
    </citation>
    <scope>NUCLEOTIDE SEQUENCE [LARGE SCALE GENOMIC DNA]</scope>
    <source>
        <strain evidence="9">WYCCWR 12678</strain>
    </source>
</reference>
<evidence type="ECO:0000313" key="8">
    <source>
        <dbReference type="EMBL" id="MFC4767259.1"/>
    </source>
</evidence>
<dbReference type="Pfam" id="PF20510">
    <property type="entry name" value="HgmA_N"/>
    <property type="match status" value="1"/>
</dbReference>
<dbReference type="CDD" id="cd02208">
    <property type="entry name" value="cupin_RmlC-like"/>
    <property type="match status" value="1"/>
</dbReference>
<evidence type="ECO:0000256" key="3">
    <source>
        <dbReference type="ARBA" id="ARBA00022723"/>
    </source>
</evidence>
<evidence type="ECO:0000256" key="6">
    <source>
        <dbReference type="ARBA" id="ARBA00023004"/>
    </source>
</evidence>
<name>A0ABV9Q0H0_9BACL</name>